<dbReference type="EMBL" id="JBBBZM010000055">
    <property type="protein sequence ID" value="KAL0636165.1"/>
    <property type="molecule type" value="Genomic_DNA"/>
</dbReference>
<proteinExistence type="predicted"/>
<sequence length="303" mass="34047">MSISQTDQDLLNYYNTLFEEEGGATRYMRDWVLLKFRLFEESLPKTRSTETTTEASEELNRRFAELAAEIDQLRLQVQPSMYTPSCSSTTSSSTNTTITASSVTPLTSNLPSAGKPFFFFNSRDNIPALHGQTIKEVYAFLTGVERQFKLRNYELQLPADNTSGWVNYALMRLSGTVEIWATTRWGICPDISWETFRKAMVSDFISDTAIRELSAGYVGLVASSSGNIRGFNDSFREAMLLLEFVGKGFDEKAAVRDYEEKIRQNKKVALAFAQFLTVERIVGGSSVVSLADAMKYCENVDSI</sequence>
<name>A0ABR3GJP2_9PEZI</name>
<protein>
    <submittedName>
        <fullName evidence="1">Uncharacterized protein</fullName>
    </submittedName>
</protein>
<keyword evidence="2" id="KW-1185">Reference proteome</keyword>
<comment type="caution">
    <text evidence="1">The sequence shown here is derived from an EMBL/GenBank/DDBJ whole genome shotgun (WGS) entry which is preliminary data.</text>
</comment>
<evidence type="ECO:0000313" key="1">
    <source>
        <dbReference type="EMBL" id="KAL0636165.1"/>
    </source>
</evidence>
<reference evidence="1 2" key="1">
    <citation type="submission" date="2024-02" db="EMBL/GenBank/DDBJ databases">
        <title>Discinaceae phylogenomics.</title>
        <authorList>
            <person name="Dirks A.C."/>
            <person name="James T.Y."/>
        </authorList>
    </citation>
    <scope>NUCLEOTIDE SEQUENCE [LARGE SCALE GENOMIC DNA]</scope>
    <source>
        <strain evidence="1 2">ACD0624</strain>
    </source>
</reference>
<dbReference type="Proteomes" id="UP001447188">
    <property type="component" value="Unassembled WGS sequence"/>
</dbReference>
<gene>
    <name evidence="1" type="ORF">Q9L58_004839</name>
</gene>
<organism evidence="1 2">
    <name type="scientific">Discina gigas</name>
    <dbReference type="NCBI Taxonomy" id="1032678"/>
    <lineage>
        <taxon>Eukaryota</taxon>
        <taxon>Fungi</taxon>
        <taxon>Dikarya</taxon>
        <taxon>Ascomycota</taxon>
        <taxon>Pezizomycotina</taxon>
        <taxon>Pezizomycetes</taxon>
        <taxon>Pezizales</taxon>
        <taxon>Discinaceae</taxon>
        <taxon>Discina</taxon>
    </lineage>
</organism>
<evidence type="ECO:0000313" key="2">
    <source>
        <dbReference type="Proteomes" id="UP001447188"/>
    </source>
</evidence>
<accession>A0ABR3GJP2</accession>